<keyword evidence="2 5" id="KW-0238">DNA-binding</keyword>
<dbReference type="Gene3D" id="1.10.10.60">
    <property type="entry name" value="Homeodomain-like"/>
    <property type="match status" value="1"/>
</dbReference>
<dbReference type="PROSITE" id="PS00027">
    <property type="entry name" value="HOMEOBOX_1"/>
    <property type="match status" value="1"/>
</dbReference>
<reference evidence="9 10" key="1">
    <citation type="submission" date="2020-10" db="EMBL/GenBank/DDBJ databases">
        <authorList>
            <person name="Klimov P.B."/>
            <person name="Dyachkov S.M."/>
            <person name="Chetverikov P.E."/>
        </authorList>
    </citation>
    <scope>NUCLEOTIDE SEQUENCE [LARGE SCALE GENOMIC DNA]</scope>
    <source>
        <strain evidence="9">BMOC 18-1129-001#AD2665</strain>
        <tissue evidence="9">Entire mites</tissue>
    </source>
</reference>
<evidence type="ECO:0000256" key="7">
    <source>
        <dbReference type="SAM" id="MobiDB-lite"/>
    </source>
</evidence>
<evidence type="ECO:0000313" key="10">
    <source>
        <dbReference type="Proteomes" id="UP000825002"/>
    </source>
</evidence>
<evidence type="ECO:0000313" key="9">
    <source>
        <dbReference type="EMBL" id="KAG9510890.1"/>
    </source>
</evidence>
<dbReference type="InterPro" id="IPR009057">
    <property type="entry name" value="Homeodomain-like_sf"/>
</dbReference>
<sequence length="229" mass="26645">MASIRQQQHHGRQTIAGALMYETTKSPLTNYNNTLSTDSCITTMSTHHDTAGYSTLAASYLPATLRMDPRTFGEVHLIANMQRSLLMAFDVSRKQQQQQHKQASLVNQQQQELSHQHQHQIQMQAPVQLQPQPQQQTQQSRAPQKLTATTTTSPITTKKFRSMKHSKRIRTIFTREQLERLEIEFERQMYLVGHDRQYLAKALNLSEVQVKVWFQNRRIKHRKLNPMSV</sequence>
<gene>
    <name evidence="9" type="primary">not2</name>
    <name evidence="9" type="ORF">GZH46_00553</name>
</gene>
<dbReference type="PROSITE" id="PS50071">
    <property type="entry name" value="HOMEOBOX_2"/>
    <property type="match status" value="1"/>
</dbReference>
<comment type="subcellular location">
    <subcellularLocation>
        <location evidence="1 5 6">Nucleus</location>
    </subcellularLocation>
</comment>
<evidence type="ECO:0000256" key="3">
    <source>
        <dbReference type="ARBA" id="ARBA00023155"/>
    </source>
</evidence>
<dbReference type="EMBL" id="JAIFTH010000059">
    <property type="protein sequence ID" value="KAG9510890.1"/>
    <property type="molecule type" value="Genomic_DNA"/>
</dbReference>
<organism evidence="9 10">
    <name type="scientific">Fragariocoptes setiger</name>
    <dbReference type="NCBI Taxonomy" id="1670756"/>
    <lineage>
        <taxon>Eukaryota</taxon>
        <taxon>Metazoa</taxon>
        <taxon>Ecdysozoa</taxon>
        <taxon>Arthropoda</taxon>
        <taxon>Chelicerata</taxon>
        <taxon>Arachnida</taxon>
        <taxon>Acari</taxon>
        <taxon>Acariformes</taxon>
        <taxon>Trombidiformes</taxon>
        <taxon>Prostigmata</taxon>
        <taxon>Eupodina</taxon>
        <taxon>Eriophyoidea</taxon>
        <taxon>Phytoptidae</taxon>
        <taxon>Fragariocoptes</taxon>
    </lineage>
</organism>
<dbReference type="CDD" id="cd00086">
    <property type="entry name" value="homeodomain"/>
    <property type="match status" value="1"/>
</dbReference>
<keyword evidence="3 5" id="KW-0371">Homeobox</keyword>
<dbReference type="InterPro" id="IPR050877">
    <property type="entry name" value="EMX-VAX-Noto_Homeobox_TFs"/>
</dbReference>
<dbReference type="SUPFAM" id="SSF46689">
    <property type="entry name" value="Homeodomain-like"/>
    <property type="match status" value="1"/>
</dbReference>
<dbReference type="PANTHER" id="PTHR24339">
    <property type="entry name" value="HOMEOBOX PROTEIN EMX-RELATED"/>
    <property type="match status" value="1"/>
</dbReference>
<name>A0ABQ7SBV0_9ACAR</name>
<feature type="non-terminal residue" evidence="9">
    <location>
        <position position="1"/>
    </location>
</feature>
<proteinExistence type="predicted"/>
<dbReference type="InterPro" id="IPR017970">
    <property type="entry name" value="Homeobox_CS"/>
</dbReference>
<feature type="DNA-binding region" description="Homeobox" evidence="5">
    <location>
        <begin position="166"/>
        <end position="225"/>
    </location>
</feature>
<evidence type="ECO:0000256" key="2">
    <source>
        <dbReference type="ARBA" id="ARBA00023125"/>
    </source>
</evidence>
<evidence type="ECO:0000256" key="6">
    <source>
        <dbReference type="RuleBase" id="RU000682"/>
    </source>
</evidence>
<keyword evidence="4 5" id="KW-0539">Nucleus</keyword>
<dbReference type="Proteomes" id="UP000825002">
    <property type="component" value="Unassembled WGS sequence"/>
</dbReference>
<evidence type="ECO:0000259" key="8">
    <source>
        <dbReference type="PROSITE" id="PS50071"/>
    </source>
</evidence>
<dbReference type="GO" id="GO:0003677">
    <property type="term" value="F:DNA binding"/>
    <property type="evidence" value="ECO:0007669"/>
    <property type="project" value="UniProtKB-KW"/>
</dbReference>
<comment type="caution">
    <text evidence="9">The sequence shown here is derived from an EMBL/GenBank/DDBJ whole genome shotgun (WGS) entry which is preliminary data.</text>
</comment>
<evidence type="ECO:0000256" key="4">
    <source>
        <dbReference type="ARBA" id="ARBA00023242"/>
    </source>
</evidence>
<dbReference type="PANTHER" id="PTHR24339:SF67">
    <property type="entry name" value="GNOT1 HOMEODOMAIN PROTEIN-RELATED"/>
    <property type="match status" value="1"/>
</dbReference>
<dbReference type="InterPro" id="IPR001356">
    <property type="entry name" value="HD"/>
</dbReference>
<evidence type="ECO:0000256" key="1">
    <source>
        <dbReference type="ARBA" id="ARBA00004123"/>
    </source>
</evidence>
<keyword evidence="10" id="KW-1185">Reference proteome</keyword>
<dbReference type="Pfam" id="PF00046">
    <property type="entry name" value="Homeodomain"/>
    <property type="match status" value="1"/>
</dbReference>
<feature type="region of interest" description="Disordered" evidence="7">
    <location>
        <begin position="98"/>
        <end position="152"/>
    </location>
</feature>
<evidence type="ECO:0000256" key="5">
    <source>
        <dbReference type="PROSITE-ProRule" id="PRU00108"/>
    </source>
</evidence>
<protein>
    <submittedName>
        <fullName evidence="9">Homeobox protein not2</fullName>
    </submittedName>
</protein>
<feature type="domain" description="Homeobox" evidence="8">
    <location>
        <begin position="164"/>
        <end position="224"/>
    </location>
</feature>
<accession>A0ABQ7SBV0</accession>
<dbReference type="SMART" id="SM00389">
    <property type="entry name" value="HOX"/>
    <property type="match status" value="1"/>
</dbReference>